<evidence type="ECO:0000313" key="1">
    <source>
        <dbReference type="EMBL" id="JAA70998.1"/>
    </source>
</evidence>
<reference evidence="1" key="1">
    <citation type="submission" date="2012-12" db="EMBL/GenBank/DDBJ databases">
        <title>Identification and characterization of a phenylalanine ammonia-lyase gene family in Isatis indigotica Fort.</title>
        <authorList>
            <person name="Liu Q."/>
            <person name="Chen J."/>
            <person name="Zhou X."/>
            <person name="Di P."/>
            <person name="Xiao Y."/>
            <person name="Xuan H."/>
            <person name="Zhang L."/>
            <person name="Chen W."/>
        </authorList>
    </citation>
    <scope>NUCLEOTIDE SEQUENCE</scope>
    <source>
        <tissue evidence="1">Salivary gland</tissue>
    </source>
</reference>
<sequence length="112" mass="12944">MCICVIIPVFSAHGERRTRSPGTTVTATLDAAHSFRVVEYDLAQSSRNSVNKRDVLLDESCCKLAMMPTRFRSKYTVPQFNETVLQVAFDQRLSYMRELTRFTSFHVFKEKE</sequence>
<protein>
    <submittedName>
        <fullName evidence="1">Putative endosomal membrane protein emp70</fullName>
    </submittedName>
</protein>
<dbReference type="EMBL" id="GADI01002810">
    <property type="protein sequence ID" value="JAA70998.1"/>
    <property type="molecule type" value="mRNA"/>
</dbReference>
<name>A0A0K8RJC3_IXORI</name>
<dbReference type="AlphaFoldDB" id="A0A0K8RJC3"/>
<proteinExistence type="evidence at transcript level"/>
<accession>A0A0K8RJC3</accession>
<organism evidence="1">
    <name type="scientific">Ixodes ricinus</name>
    <name type="common">Common tick</name>
    <name type="synonym">Acarus ricinus</name>
    <dbReference type="NCBI Taxonomy" id="34613"/>
    <lineage>
        <taxon>Eukaryota</taxon>
        <taxon>Metazoa</taxon>
        <taxon>Ecdysozoa</taxon>
        <taxon>Arthropoda</taxon>
        <taxon>Chelicerata</taxon>
        <taxon>Arachnida</taxon>
        <taxon>Acari</taxon>
        <taxon>Parasitiformes</taxon>
        <taxon>Ixodida</taxon>
        <taxon>Ixodoidea</taxon>
        <taxon>Ixodidae</taxon>
        <taxon>Ixodinae</taxon>
        <taxon>Ixodes</taxon>
    </lineage>
</organism>